<dbReference type="InterPro" id="IPR050206">
    <property type="entry name" value="FtsK/SpoIIIE/SftA"/>
</dbReference>
<evidence type="ECO:0000256" key="1">
    <source>
        <dbReference type="ARBA" id="ARBA00006474"/>
    </source>
</evidence>
<comment type="similarity">
    <text evidence="1">Belongs to the FtsK/SpoIIIE/SftA family.</text>
</comment>
<evidence type="ECO:0000256" key="3">
    <source>
        <dbReference type="ARBA" id="ARBA00022840"/>
    </source>
</evidence>
<feature type="domain" description="FtsK" evidence="8">
    <location>
        <begin position="558"/>
        <end position="749"/>
    </location>
</feature>
<dbReference type="InterPro" id="IPR018541">
    <property type="entry name" value="Ftsk_gamma"/>
</dbReference>
<dbReference type="AlphaFoldDB" id="A0A9D2M8K0"/>
<dbReference type="PANTHER" id="PTHR22683:SF41">
    <property type="entry name" value="DNA TRANSLOCASE FTSK"/>
    <property type="match status" value="1"/>
</dbReference>
<accession>A0A9D2M8K0</accession>
<feature type="transmembrane region" description="Helical" evidence="7">
    <location>
        <begin position="127"/>
        <end position="146"/>
    </location>
</feature>
<feature type="binding site" evidence="5">
    <location>
        <begin position="575"/>
        <end position="582"/>
    </location>
    <ligand>
        <name>ATP</name>
        <dbReference type="ChEBI" id="CHEBI:30616"/>
    </ligand>
</feature>
<dbReference type="InterPro" id="IPR041027">
    <property type="entry name" value="FtsK_alpha"/>
</dbReference>
<feature type="compositionally biased region" description="Acidic residues" evidence="6">
    <location>
        <begin position="257"/>
        <end position="269"/>
    </location>
</feature>
<dbReference type="Pfam" id="PF17854">
    <property type="entry name" value="FtsK_alpha"/>
    <property type="match status" value="1"/>
</dbReference>
<dbReference type="Gene3D" id="3.40.50.300">
    <property type="entry name" value="P-loop containing nucleotide triphosphate hydrolases"/>
    <property type="match status" value="1"/>
</dbReference>
<evidence type="ECO:0000313" key="9">
    <source>
        <dbReference type="EMBL" id="HJB56170.1"/>
    </source>
</evidence>
<keyword evidence="7" id="KW-0472">Membrane</keyword>
<feature type="compositionally biased region" description="Low complexity" evidence="6">
    <location>
        <begin position="41"/>
        <end position="54"/>
    </location>
</feature>
<name>A0A9D2M8K0_9FIRM</name>
<feature type="transmembrane region" description="Helical" evidence="7">
    <location>
        <begin position="192"/>
        <end position="211"/>
    </location>
</feature>
<reference evidence="9" key="2">
    <citation type="submission" date="2021-04" db="EMBL/GenBank/DDBJ databases">
        <authorList>
            <person name="Gilroy R."/>
        </authorList>
    </citation>
    <scope>NUCLEOTIDE SEQUENCE</scope>
    <source>
        <strain evidence="9">CHK189-11263</strain>
    </source>
</reference>
<feature type="compositionally biased region" description="Basic and acidic residues" evidence="6">
    <location>
        <begin position="235"/>
        <end position="246"/>
    </location>
</feature>
<dbReference type="PROSITE" id="PS50901">
    <property type="entry name" value="FTSK"/>
    <property type="match status" value="1"/>
</dbReference>
<dbReference type="InterPro" id="IPR036390">
    <property type="entry name" value="WH_DNA-bd_sf"/>
</dbReference>
<dbReference type="GO" id="GO:0003677">
    <property type="term" value="F:DNA binding"/>
    <property type="evidence" value="ECO:0007669"/>
    <property type="project" value="UniProtKB-KW"/>
</dbReference>
<dbReference type="Proteomes" id="UP000824208">
    <property type="component" value="Unassembled WGS sequence"/>
</dbReference>
<dbReference type="InterPro" id="IPR003593">
    <property type="entry name" value="AAA+_ATPase"/>
</dbReference>
<keyword evidence="7" id="KW-1133">Transmembrane helix</keyword>
<dbReference type="Gene3D" id="1.10.10.10">
    <property type="entry name" value="Winged helix-like DNA-binding domain superfamily/Winged helix DNA-binding domain"/>
    <property type="match status" value="1"/>
</dbReference>
<dbReference type="Pfam" id="PF09397">
    <property type="entry name" value="FtsK_gamma"/>
    <property type="match status" value="1"/>
</dbReference>
<protein>
    <submittedName>
        <fullName evidence="9">DNA translocase FtsK</fullName>
    </submittedName>
</protein>
<dbReference type="SMART" id="SM00843">
    <property type="entry name" value="Ftsk_gamma"/>
    <property type="match status" value="1"/>
</dbReference>
<dbReference type="EMBL" id="DWYC01000014">
    <property type="protein sequence ID" value="HJB56170.1"/>
    <property type="molecule type" value="Genomic_DNA"/>
</dbReference>
<organism evidence="9 10">
    <name type="scientific">Candidatus Flavonifractor intestinipullorum</name>
    <dbReference type="NCBI Taxonomy" id="2838587"/>
    <lineage>
        <taxon>Bacteria</taxon>
        <taxon>Bacillati</taxon>
        <taxon>Bacillota</taxon>
        <taxon>Clostridia</taxon>
        <taxon>Eubacteriales</taxon>
        <taxon>Oscillospiraceae</taxon>
        <taxon>Flavonifractor</taxon>
    </lineage>
</organism>
<evidence type="ECO:0000259" key="8">
    <source>
        <dbReference type="PROSITE" id="PS50901"/>
    </source>
</evidence>
<feature type="region of interest" description="Disordered" evidence="6">
    <location>
        <begin position="223"/>
        <end position="407"/>
    </location>
</feature>
<feature type="transmembrane region" description="Helical" evidence="7">
    <location>
        <begin position="166"/>
        <end position="185"/>
    </location>
</feature>
<feature type="compositionally biased region" description="Basic and acidic residues" evidence="6">
    <location>
        <begin position="927"/>
        <end position="938"/>
    </location>
</feature>
<evidence type="ECO:0000256" key="7">
    <source>
        <dbReference type="SAM" id="Phobius"/>
    </source>
</evidence>
<proteinExistence type="inferred from homology"/>
<dbReference type="SUPFAM" id="SSF46785">
    <property type="entry name" value="Winged helix' DNA-binding domain"/>
    <property type="match status" value="1"/>
</dbReference>
<feature type="compositionally biased region" description="Basic and acidic residues" evidence="6">
    <location>
        <begin position="346"/>
        <end position="374"/>
    </location>
</feature>
<evidence type="ECO:0000313" key="10">
    <source>
        <dbReference type="Proteomes" id="UP000824208"/>
    </source>
</evidence>
<keyword evidence="2 5" id="KW-0547">Nucleotide-binding</keyword>
<dbReference type="SMART" id="SM00382">
    <property type="entry name" value="AAA"/>
    <property type="match status" value="1"/>
</dbReference>
<evidence type="ECO:0000256" key="2">
    <source>
        <dbReference type="ARBA" id="ARBA00022741"/>
    </source>
</evidence>
<dbReference type="Pfam" id="PF01580">
    <property type="entry name" value="FtsK_SpoIIIE"/>
    <property type="match status" value="1"/>
</dbReference>
<feature type="transmembrane region" description="Helical" evidence="7">
    <location>
        <begin position="62"/>
        <end position="84"/>
    </location>
</feature>
<comment type="caution">
    <text evidence="9">The sequence shown here is derived from an EMBL/GenBank/DDBJ whole genome shotgun (WGS) entry which is preliminary data.</text>
</comment>
<evidence type="ECO:0000256" key="4">
    <source>
        <dbReference type="ARBA" id="ARBA00023125"/>
    </source>
</evidence>
<dbReference type="Gene3D" id="3.30.980.40">
    <property type="match status" value="1"/>
</dbReference>
<feature type="region of interest" description="Disordered" evidence="6">
    <location>
        <begin position="1"/>
        <end position="55"/>
    </location>
</feature>
<dbReference type="GO" id="GO:0005524">
    <property type="term" value="F:ATP binding"/>
    <property type="evidence" value="ECO:0007669"/>
    <property type="project" value="UniProtKB-UniRule"/>
</dbReference>
<dbReference type="GO" id="GO:0016020">
    <property type="term" value="C:membrane"/>
    <property type="evidence" value="ECO:0007669"/>
    <property type="project" value="UniProtKB-SubCell"/>
</dbReference>
<keyword evidence="4" id="KW-0238">DNA-binding</keyword>
<reference evidence="9" key="1">
    <citation type="journal article" date="2021" name="PeerJ">
        <title>Extensive microbial diversity within the chicken gut microbiome revealed by metagenomics and culture.</title>
        <authorList>
            <person name="Gilroy R."/>
            <person name="Ravi A."/>
            <person name="Getino M."/>
            <person name="Pursley I."/>
            <person name="Horton D.L."/>
            <person name="Alikhan N.F."/>
            <person name="Baker D."/>
            <person name="Gharbi K."/>
            <person name="Hall N."/>
            <person name="Watson M."/>
            <person name="Adriaenssens E.M."/>
            <person name="Foster-Nyarko E."/>
            <person name="Jarju S."/>
            <person name="Secka A."/>
            <person name="Antonio M."/>
            <person name="Oren A."/>
            <person name="Chaudhuri R.R."/>
            <person name="La Ragione R."/>
            <person name="Hildebrand F."/>
            <person name="Pallen M.J."/>
        </authorList>
    </citation>
    <scope>NUCLEOTIDE SEQUENCE</scope>
    <source>
        <strain evidence="9">CHK189-11263</strain>
    </source>
</reference>
<dbReference type="InterPro" id="IPR002543">
    <property type="entry name" value="FtsK_dom"/>
</dbReference>
<dbReference type="PANTHER" id="PTHR22683">
    <property type="entry name" value="SPORULATION PROTEIN RELATED"/>
    <property type="match status" value="1"/>
</dbReference>
<dbReference type="SUPFAM" id="SSF52540">
    <property type="entry name" value="P-loop containing nucleoside triphosphate hydrolases"/>
    <property type="match status" value="1"/>
</dbReference>
<evidence type="ECO:0000256" key="5">
    <source>
        <dbReference type="PROSITE-ProRule" id="PRU00289"/>
    </source>
</evidence>
<sequence>MATQKRQSGGRRTASSSRTTGGSGKRTASRSSGGSRKRTSSSRSGGRGRQSARTPRPIRRGVGAFLCFLLAVFALLSCFGIQTPFLDVLCGLAKGLIGYGFYLLPLALLWASFILTFHRGRPVQARVWCAMLLPVALGGLLHLILARGSYSWNLELFQTLWTQGRALQSGGVISGMLALVLSAGLTKIGAGILFVLIACGLGMGGANFTLVDLVDYIRDRPPYEEEELPPKPRRTREAPARTEPKSPVRRRPAIDIPMDDGDGEEDAGEEAPRENPLSAIFQKKERLFNRSPSVPTPDQVLAEEEPMEPVELHKLEPVRDSGGEEPEETLPAAEEPAPPEADEDLPFERLLRPDRRMDSAVKIEREPAPVRPEPEPEDSPAPGFAVEREPAVPRPTQPSAPGGAEVAADLQRSLEEGAADQYHYPPLDLLRPSRSVAATDMAGELRTNQLRLADAIHSFGIDANIVDTVRGPSVTRYELELAQGVRMNKLTNLTDDIALALGATGVRIAPIPDKISMVGIEVPNKLVAPVGIRDVIDSREFRESASKVSFAVGKDISNRCVVCDIGKLPHLLIAGTTGSGKSVCTNSLIISLLYKATPEEVRLIMVDPKMVELGIYNGIPHLLIPVVTDPKKAAGALQWAVTEMMKRYRSFAEVNVRDLKSYNALAARTEGMKTMPSIVVVIDELADLMLVAAKEVEESICRVAQMGRAAGMHLIIATQRPSADVITGLMKANIPSRIAFAVQSSLDSRIILDTTGAEKLVGRGDMLYFPLGSGKPQRVQGCFISDEEVSAVVDFVKRSGAAEYDEAVLHEIEQNAAAKDKGKGGDVPAESGGEEYDELLPNAIEVVVDTGMASVSMLQRRLKLGYSRAARLVDQMEEKGIVGPFEGSKPRQVLITKAQWQEMQYKQHMPTGAPPLSEPVPDELEYERDAVEQDRPPF</sequence>
<feature type="region of interest" description="Disordered" evidence="6">
    <location>
        <begin position="905"/>
        <end position="938"/>
    </location>
</feature>
<gene>
    <name evidence="9" type="ORF">H9714_01310</name>
</gene>
<keyword evidence="7" id="KW-0812">Transmembrane</keyword>
<dbReference type="InterPro" id="IPR027417">
    <property type="entry name" value="P-loop_NTPase"/>
</dbReference>
<dbReference type="CDD" id="cd01127">
    <property type="entry name" value="TrwB_TraG_TraD_VirD4"/>
    <property type="match status" value="1"/>
</dbReference>
<feature type="compositionally biased region" description="Basic and acidic residues" evidence="6">
    <location>
        <begin position="310"/>
        <end position="322"/>
    </location>
</feature>
<feature type="transmembrane region" description="Helical" evidence="7">
    <location>
        <begin position="96"/>
        <end position="115"/>
    </location>
</feature>
<feature type="compositionally biased region" description="Low complexity" evidence="6">
    <location>
        <begin position="1"/>
        <end position="34"/>
    </location>
</feature>
<evidence type="ECO:0000256" key="6">
    <source>
        <dbReference type="SAM" id="MobiDB-lite"/>
    </source>
</evidence>
<dbReference type="InterPro" id="IPR036388">
    <property type="entry name" value="WH-like_DNA-bd_sf"/>
</dbReference>
<keyword evidence="3 5" id="KW-0067">ATP-binding</keyword>